<feature type="compositionally biased region" description="Basic and acidic residues" evidence="1">
    <location>
        <begin position="44"/>
        <end position="54"/>
    </location>
</feature>
<gene>
    <name evidence="3" type="ORF">MM415A00442_0016</name>
    <name evidence="2" type="ORF">MM415B00961_0006</name>
</gene>
<dbReference type="EMBL" id="MT141438">
    <property type="protein sequence ID" value="QJA61332.1"/>
    <property type="molecule type" value="Genomic_DNA"/>
</dbReference>
<dbReference type="AlphaFoldDB" id="A0A6M3KJB9"/>
<dbReference type="EMBL" id="MT142480">
    <property type="protein sequence ID" value="QJA82133.1"/>
    <property type="molecule type" value="Genomic_DNA"/>
</dbReference>
<feature type="region of interest" description="Disordered" evidence="1">
    <location>
        <begin position="1"/>
        <end position="54"/>
    </location>
</feature>
<sequence>MGKEVGTGMAKQNSKGGPRDGNAENRSTPKEATRSPYSNPANNKGDKEGLGENI</sequence>
<feature type="compositionally biased region" description="Basic and acidic residues" evidence="1">
    <location>
        <begin position="17"/>
        <end position="33"/>
    </location>
</feature>
<name>A0A6M3KJB9_9ZZZZ</name>
<evidence type="ECO:0000313" key="3">
    <source>
        <dbReference type="EMBL" id="QJA82133.1"/>
    </source>
</evidence>
<evidence type="ECO:0000313" key="2">
    <source>
        <dbReference type="EMBL" id="QJA61332.1"/>
    </source>
</evidence>
<proteinExistence type="predicted"/>
<accession>A0A6M3KJB9</accession>
<reference evidence="3" key="1">
    <citation type="submission" date="2020-03" db="EMBL/GenBank/DDBJ databases">
        <title>The deep terrestrial virosphere.</title>
        <authorList>
            <person name="Holmfeldt K."/>
            <person name="Nilsson E."/>
            <person name="Simone D."/>
            <person name="Lopez-Fernandez M."/>
            <person name="Wu X."/>
            <person name="de Brujin I."/>
            <person name="Lundin D."/>
            <person name="Andersson A."/>
            <person name="Bertilsson S."/>
            <person name="Dopson M."/>
        </authorList>
    </citation>
    <scope>NUCLEOTIDE SEQUENCE</scope>
    <source>
        <strain evidence="3">MM415A00442</strain>
        <strain evidence="2">MM415B00961</strain>
    </source>
</reference>
<protein>
    <submittedName>
        <fullName evidence="3">Uncharacterized protein</fullName>
    </submittedName>
</protein>
<evidence type="ECO:0000256" key="1">
    <source>
        <dbReference type="SAM" id="MobiDB-lite"/>
    </source>
</evidence>
<organism evidence="3">
    <name type="scientific">viral metagenome</name>
    <dbReference type="NCBI Taxonomy" id="1070528"/>
    <lineage>
        <taxon>unclassified sequences</taxon>
        <taxon>metagenomes</taxon>
        <taxon>organismal metagenomes</taxon>
    </lineage>
</organism>